<dbReference type="PROSITE" id="PS51194">
    <property type="entry name" value="HELICASE_CTER"/>
    <property type="match status" value="1"/>
</dbReference>
<feature type="compositionally biased region" description="Basic residues" evidence="4">
    <location>
        <begin position="1004"/>
        <end position="1018"/>
    </location>
</feature>
<feature type="compositionally biased region" description="Basic residues" evidence="4">
    <location>
        <begin position="1336"/>
        <end position="1345"/>
    </location>
</feature>
<dbReference type="InterPro" id="IPR027417">
    <property type="entry name" value="P-loop_NTPase"/>
</dbReference>
<dbReference type="InterPro" id="IPR000330">
    <property type="entry name" value="SNF2_N"/>
</dbReference>
<comment type="caution">
    <text evidence="8">The sequence shown here is derived from an EMBL/GenBank/DDBJ whole genome shotgun (WGS) entry which is preliminary data.</text>
</comment>
<dbReference type="SMART" id="SM00487">
    <property type="entry name" value="DEXDc"/>
    <property type="match status" value="1"/>
</dbReference>
<organism evidence="8 9">
    <name type="scientific">Mycena albidolilacea</name>
    <dbReference type="NCBI Taxonomy" id="1033008"/>
    <lineage>
        <taxon>Eukaryota</taxon>
        <taxon>Fungi</taxon>
        <taxon>Dikarya</taxon>
        <taxon>Basidiomycota</taxon>
        <taxon>Agaricomycotina</taxon>
        <taxon>Agaricomycetes</taxon>
        <taxon>Agaricomycetidae</taxon>
        <taxon>Agaricales</taxon>
        <taxon>Marasmiineae</taxon>
        <taxon>Mycenaceae</taxon>
        <taxon>Mycena</taxon>
    </lineage>
</organism>
<dbReference type="SUPFAM" id="SSF52540">
    <property type="entry name" value="P-loop containing nucleoside triphosphate hydrolases"/>
    <property type="match status" value="2"/>
</dbReference>
<dbReference type="InterPro" id="IPR050628">
    <property type="entry name" value="SNF2_RAD54_helicase_TF"/>
</dbReference>
<evidence type="ECO:0000256" key="4">
    <source>
        <dbReference type="SAM" id="MobiDB-lite"/>
    </source>
</evidence>
<dbReference type="GO" id="GO:0016787">
    <property type="term" value="F:hydrolase activity"/>
    <property type="evidence" value="ECO:0007669"/>
    <property type="project" value="UniProtKB-KW"/>
</dbReference>
<dbReference type="EMBL" id="JARIHO010000107">
    <property type="protein sequence ID" value="KAJ7303154.1"/>
    <property type="molecule type" value="Genomic_DNA"/>
</dbReference>
<dbReference type="CDD" id="cd18793">
    <property type="entry name" value="SF2_C_SNF"/>
    <property type="match status" value="1"/>
</dbReference>
<dbReference type="GO" id="GO:0006281">
    <property type="term" value="P:DNA repair"/>
    <property type="evidence" value="ECO:0007669"/>
    <property type="project" value="TreeGrafter"/>
</dbReference>
<keyword evidence="5" id="KW-0732">Signal</keyword>
<dbReference type="Pfam" id="PF00176">
    <property type="entry name" value="SNF2-rel_dom"/>
    <property type="match status" value="1"/>
</dbReference>
<keyword evidence="3" id="KW-0067">ATP-binding</keyword>
<keyword evidence="9" id="KW-1185">Reference proteome</keyword>
<dbReference type="InterPro" id="IPR049730">
    <property type="entry name" value="SNF2/RAD54-like_C"/>
</dbReference>
<dbReference type="GO" id="GO:0005524">
    <property type="term" value="F:ATP binding"/>
    <property type="evidence" value="ECO:0007669"/>
    <property type="project" value="UniProtKB-KW"/>
</dbReference>
<evidence type="ECO:0000313" key="9">
    <source>
        <dbReference type="Proteomes" id="UP001218218"/>
    </source>
</evidence>
<dbReference type="Gene3D" id="3.40.50.10810">
    <property type="entry name" value="Tandem AAA-ATPase domain"/>
    <property type="match status" value="1"/>
</dbReference>
<gene>
    <name evidence="8" type="ORF">DFH08DRAFT_977226</name>
</gene>
<feature type="domain" description="Helicase C-terminal" evidence="7">
    <location>
        <begin position="814"/>
        <end position="970"/>
    </location>
</feature>
<dbReference type="InterPro" id="IPR038718">
    <property type="entry name" value="SNF2-like_sf"/>
</dbReference>
<evidence type="ECO:0000313" key="8">
    <source>
        <dbReference type="EMBL" id="KAJ7303154.1"/>
    </source>
</evidence>
<evidence type="ECO:0000256" key="5">
    <source>
        <dbReference type="SAM" id="SignalP"/>
    </source>
</evidence>
<reference evidence="8" key="1">
    <citation type="submission" date="2023-03" db="EMBL/GenBank/DDBJ databases">
        <title>Massive genome expansion in bonnet fungi (Mycena s.s.) driven by repeated elements and novel gene families across ecological guilds.</title>
        <authorList>
            <consortium name="Lawrence Berkeley National Laboratory"/>
            <person name="Harder C.B."/>
            <person name="Miyauchi S."/>
            <person name="Viragh M."/>
            <person name="Kuo A."/>
            <person name="Thoen E."/>
            <person name="Andreopoulos B."/>
            <person name="Lu D."/>
            <person name="Skrede I."/>
            <person name="Drula E."/>
            <person name="Henrissat B."/>
            <person name="Morin E."/>
            <person name="Kohler A."/>
            <person name="Barry K."/>
            <person name="LaButti K."/>
            <person name="Morin E."/>
            <person name="Salamov A."/>
            <person name="Lipzen A."/>
            <person name="Mereny Z."/>
            <person name="Hegedus B."/>
            <person name="Baldrian P."/>
            <person name="Stursova M."/>
            <person name="Weitz H."/>
            <person name="Taylor A."/>
            <person name="Grigoriev I.V."/>
            <person name="Nagy L.G."/>
            <person name="Martin F."/>
            <person name="Kauserud H."/>
        </authorList>
    </citation>
    <scope>NUCLEOTIDE SEQUENCE</scope>
    <source>
        <strain evidence="8">CBHHK002</strain>
    </source>
</reference>
<dbReference type="SMART" id="SM00490">
    <property type="entry name" value="HELICc"/>
    <property type="match status" value="1"/>
</dbReference>
<dbReference type="Proteomes" id="UP001218218">
    <property type="component" value="Unassembled WGS sequence"/>
</dbReference>
<feature type="region of interest" description="Disordered" evidence="4">
    <location>
        <begin position="1324"/>
        <end position="1434"/>
    </location>
</feature>
<dbReference type="Gene3D" id="3.40.50.300">
    <property type="entry name" value="P-loop containing nucleotide triphosphate hydrolases"/>
    <property type="match status" value="1"/>
</dbReference>
<feature type="region of interest" description="Disordered" evidence="4">
    <location>
        <begin position="990"/>
        <end position="1143"/>
    </location>
</feature>
<evidence type="ECO:0000259" key="7">
    <source>
        <dbReference type="PROSITE" id="PS51194"/>
    </source>
</evidence>
<keyword evidence="1" id="KW-0547">Nucleotide-binding</keyword>
<proteinExistence type="predicted"/>
<feature type="signal peptide" evidence="5">
    <location>
        <begin position="1"/>
        <end position="25"/>
    </location>
</feature>
<evidence type="ECO:0000256" key="3">
    <source>
        <dbReference type="ARBA" id="ARBA00022840"/>
    </source>
</evidence>
<dbReference type="PANTHER" id="PTHR45626">
    <property type="entry name" value="TRANSCRIPTION TERMINATION FACTOR 2-RELATED"/>
    <property type="match status" value="1"/>
</dbReference>
<feature type="compositionally biased region" description="Basic and acidic residues" evidence="4">
    <location>
        <begin position="1283"/>
        <end position="1293"/>
    </location>
</feature>
<dbReference type="PANTHER" id="PTHR45626:SF22">
    <property type="entry name" value="DNA REPAIR PROTEIN RAD5"/>
    <property type="match status" value="1"/>
</dbReference>
<feature type="region of interest" description="Disordered" evidence="4">
    <location>
        <begin position="1188"/>
        <end position="1307"/>
    </location>
</feature>
<protein>
    <submittedName>
        <fullName evidence="8">P-loop containing nucleoside triphosphate hydrolase protein</fullName>
    </submittedName>
</protein>
<sequence length="1434" mass="157130">MTQLTAPRLALLFHLYFKLARQPWAQTPDGGAPPPFLSALLHANLPPFWESETPPPEHAADWANHWTSVRAAFLELPTEVPVKTISRFNWGANASLVAVCSAGATHKWEHLLDPLMEAALASMGRTVRDVWASAENPADKMPSSDAWVSQAKQIHYAQAQTLGFNPVQPLGETLSAGKLVKVFSMLRQYRNALVWCPLRDTDVAQLSADVPATEYHSHYESLSANGQAHEWCARALGLLAVHFSPRFRLDTELDTARAMAYNRGYDLARASMNFTGPPDGDIGIFHGELTVFVDEWMGRVCPRDADAALDILEGELEEGLKYWEGGDDIGVAEVKDHTRQSLETWLGLQPNGIPSSFKHITPPLRLQDHQLQAMVLLRRRMEADPPLARFTEPTPPPAAPKAAKQGWGSLPATLVADEMGLGKTVTALATVGNIIDSVEDLHAKAKWGPCDSVPNAPHLIVCPPSLLAQWESEIRRCFDKSAVTLIVVRSVRKKWVDEITAGLNCERAKYRQIWLTTTTVIGSMAKSDVHREQGRPRPKFPLKPTSLFAHSWGTLILDELHQLRTGGDLFVAMDALAHLALLKIFMTAMPFVEGPKDLVNIADILRARKMGEYQELQLIDRITSVTRRKHSVRIQQHAAVFDFMEAESTLTKDILDTLHRILLPETIRRTKKSLDCSGQPVTKSIPPFTLVHMIFDPTSAEIEEAALFENVQDDNEPDGTRIEFGGVDLHGAFYTRCQSHLALPCGNSISPLTLASPSGAHSKLSILAEICMRAVLDGAAVMIPPQYHGTTTSIVRHQELGLPSVDFAGYATQALPRDSHRLPVQILVFTLLAKYQDRMIEYLESYGIRATNVNGHMSPSEREERIQEFKNDPTLTVLIMSGIGTTGLNLTNAILVVLYDVPWSSVISNQFYGRVYRHRQLHPTWGIQLISNRTIEVFLATLALGKSQLAEYCDPKARRQCVDFLTKRAAADDDEDNDSADDDGVIATLDADTQQPQPPQRPKPAVKPRQSLKAKTKQRAVIAPVKRRPAIKIGKLIPPVTAPSSSEDSDSSASLPSPKPLSRGCISSVAKGKAKSIPGVTSPPSPCHDVVEGGSQMAEETSQLARTHTPPEDEPMDAATQLALRQSRNEVGGGPLESGPSTLDPCVAEVLREQVEAFTQAQNQACNSMEEEIDENLSLALARSLERPEIDGVSTCPISPWSDLESSEQRDCEDDLAVQPRQPSQGTADMDVDVGHASTRSDSDLNSDRPGLGSVDFQLDHSLEDQNSMEINGEYNGDPGDMDVDRPESDADGPHAGSAQPSMPLPSKKLWGGIWSWKILTPNGADLEPIETPCPPRRRVKRRLPRSVESSPLRPPDTAQGAIGGQSNRSSPLTTPPPTQHEGHTAFTSPLTALPGMQEYVNHDIESRSGPLSERPPSRLTVGESGAAGIRTPL</sequence>
<feature type="compositionally biased region" description="Low complexity" evidence="4">
    <location>
        <begin position="1042"/>
        <end position="1062"/>
    </location>
</feature>
<dbReference type="GO" id="GO:0005634">
    <property type="term" value="C:nucleus"/>
    <property type="evidence" value="ECO:0007669"/>
    <property type="project" value="TreeGrafter"/>
</dbReference>
<evidence type="ECO:0000256" key="1">
    <source>
        <dbReference type="ARBA" id="ARBA00022741"/>
    </source>
</evidence>
<accession>A0AAD7E9N7</accession>
<dbReference type="GO" id="GO:0008094">
    <property type="term" value="F:ATP-dependent activity, acting on DNA"/>
    <property type="evidence" value="ECO:0007669"/>
    <property type="project" value="TreeGrafter"/>
</dbReference>
<keyword evidence="2 8" id="KW-0378">Hydrolase</keyword>
<feature type="chain" id="PRO_5042217061" evidence="5">
    <location>
        <begin position="26"/>
        <end position="1434"/>
    </location>
</feature>
<dbReference type="Pfam" id="PF00271">
    <property type="entry name" value="Helicase_C"/>
    <property type="match status" value="1"/>
</dbReference>
<name>A0AAD7E9N7_9AGAR</name>
<feature type="domain" description="Helicase ATP-binding" evidence="6">
    <location>
        <begin position="404"/>
        <end position="608"/>
    </location>
</feature>
<evidence type="ECO:0000259" key="6">
    <source>
        <dbReference type="PROSITE" id="PS51192"/>
    </source>
</evidence>
<dbReference type="InterPro" id="IPR014001">
    <property type="entry name" value="Helicase_ATP-bd"/>
</dbReference>
<dbReference type="PROSITE" id="PS51192">
    <property type="entry name" value="HELICASE_ATP_BIND_1"/>
    <property type="match status" value="1"/>
</dbReference>
<evidence type="ECO:0000256" key="2">
    <source>
        <dbReference type="ARBA" id="ARBA00022801"/>
    </source>
</evidence>
<dbReference type="InterPro" id="IPR001650">
    <property type="entry name" value="Helicase_C-like"/>
</dbReference>